<evidence type="ECO:0000313" key="4">
    <source>
        <dbReference type="WBParaSite" id="EN70_7238"/>
    </source>
</evidence>
<sequence length="90" mass="10522">MKLERQEETPEIVHPTDESESTEEMRKLRKQTIVDESKEQKTESDDILIEKERKIISEIGRDRQPMKGEKRGKLSESKGKGCFDNFVLLT</sequence>
<evidence type="ECO:0000256" key="1">
    <source>
        <dbReference type="SAM" id="MobiDB-lite"/>
    </source>
</evidence>
<protein>
    <submittedName>
        <fullName evidence="2 4">Uncharacterized protein</fullName>
    </submittedName>
</protein>
<dbReference type="InParanoid" id="A0A1I7VX47"/>
<organism evidence="3 4">
    <name type="scientific">Loa loa</name>
    <name type="common">Eye worm</name>
    <name type="synonym">Filaria loa</name>
    <dbReference type="NCBI Taxonomy" id="7209"/>
    <lineage>
        <taxon>Eukaryota</taxon>
        <taxon>Metazoa</taxon>
        <taxon>Ecdysozoa</taxon>
        <taxon>Nematoda</taxon>
        <taxon>Chromadorea</taxon>
        <taxon>Rhabditida</taxon>
        <taxon>Spirurina</taxon>
        <taxon>Spiruromorpha</taxon>
        <taxon>Filarioidea</taxon>
        <taxon>Onchocercidae</taxon>
        <taxon>Loa</taxon>
    </lineage>
</organism>
<proteinExistence type="predicted"/>
<dbReference type="AlphaFoldDB" id="A0A1I7VX47"/>
<dbReference type="CTD" id="9949793"/>
<dbReference type="WBParaSite" id="EN70_7238">
    <property type="protein sequence ID" value="EN70_7238"/>
    <property type="gene ID" value="EN70_7238"/>
</dbReference>
<reference evidence="4" key="2">
    <citation type="submission" date="2016-11" db="UniProtKB">
        <authorList>
            <consortium name="WormBaseParasite"/>
        </authorList>
    </citation>
    <scope>IDENTIFICATION</scope>
</reference>
<name>A0A1I7VX47_LOALO</name>
<reference evidence="2 3" key="1">
    <citation type="submission" date="2012-04" db="EMBL/GenBank/DDBJ databases">
        <title>The Genome Sequence of Loa loa.</title>
        <authorList>
            <consortium name="The Broad Institute Genome Sequencing Platform"/>
            <consortium name="Broad Institute Genome Sequencing Center for Infectious Disease"/>
            <person name="Nutman T.B."/>
            <person name="Fink D.L."/>
            <person name="Russ C."/>
            <person name="Young S."/>
            <person name="Zeng Q."/>
            <person name="Gargeya S."/>
            <person name="Alvarado L."/>
            <person name="Berlin A."/>
            <person name="Chapman S.B."/>
            <person name="Chen Z."/>
            <person name="Freedman E."/>
            <person name="Gellesch M."/>
            <person name="Goldberg J."/>
            <person name="Griggs A."/>
            <person name="Gujja S."/>
            <person name="Heilman E.R."/>
            <person name="Heiman D."/>
            <person name="Howarth C."/>
            <person name="Mehta T."/>
            <person name="Neiman D."/>
            <person name="Pearson M."/>
            <person name="Roberts A."/>
            <person name="Saif S."/>
            <person name="Shea T."/>
            <person name="Shenoy N."/>
            <person name="Sisk P."/>
            <person name="Stolte C."/>
            <person name="Sykes S."/>
            <person name="White J."/>
            <person name="Yandava C."/>
            <person name="Haas B."/>
            <person name="Henn M.R."/>
            <person name="Nusbaum C."/>
            <person name="Birren B."/>
        </authorList>
    </citation>
    <scope>NUCLEOTIDE SEQUENCE [LARGE SCALE GENOMIC DNA]</scope>
</reference>
<accession>A0A1I7VX47</accession>
<dbReference type="RefSeq" id="XP_003147894.2">
    <property type="nucleotide sequence ID" value="XM_003147846.2"/>
</dbReference>
<keyword evidence="3" id="KW-1185">Reference proteome</keyword>
<accession>A0A1S0TMW4</accession>
<gene>
    <name evidence="2 4" type="ORF">LOAG_12333</name>
</gene>
<evidence type="ECO:0000313" key="3">
    <source>
        <dbReference type="Proteomes" id="UP000095285"/>
    </source>
</evidence>
<feature type="region of interest" description="Disordered" evidence="1">
    <location>
        <begin position="1"/>
        <end position="27"/>
    </location>
</feature>
<dbReference type="KEGG" id="loa:LOAG_12333"/>
<dbReference type="GeneID" id="9949793"/>
<dbReference type="Proteomes" id="UP000095285">
    <property type="component" value="Unassembled WGS sequence"/>
</dbReference>
<evidence type="ECO:0000313" key="2">
    <source>
        <dbReference type="EMBL" id="EFO16176.2"/>
    </source>
</evidence>
<dbReference type="EMBL" id="JH712098">
    <property type="protein sequence ID" value="EFO16176.2"/>
    <property type="molecule type" value="Genomic_DNA"/>
</dbReference>